<accession>A0A9P1KKD0</accession>
<gene>
    <name evidence="1" type="ORF">ARTHRO_60605</name>
</gene>
<reference evidence="1 2" key="1">
    <citation type="submission" date="2014-02" db="EMBL/GenBank/DDBJ databases">
        <authorList>
            <person name="Genoscope - CEA"/>
        </authorList>
    </citation>
    <scope>NUCLEOTIDE SEQUENCE [LARGE SCALE GENOMIC DNA]</scope>
    <source>
        <strain evidence="1 2">PCC 8005</strain>
    </source>
</reference>
<dbReference type="RefSeq" id="WP_006668352.1">
    <property type="nucleotide sequence ID" value="NZ_FO818640.1"/>
</dbReference>
<keyword evidence="2" id="KW-1185">Reference proteome</keyword>
<dbReference type="Proteomes" id="UP000032946">
    <property type="component" value="Chromosome"/>
</dbReference>
<sequence length="61" mass="7096">MLKYYLDRSGKIPASVHPFVKQEALGKAEKAPKKGKIQVINRLRNGWLVIWRSLSQRHEKP</sequence>
<protein>
    <submittedName>
        <fullName evidence="1">Uncharacterized protein</fullName>
    </submittedName>
</protein>
<proteinExistence type="predicted"/>
<evidence type="ECO:0000313" key="2">
    <source>
        <dbReference type="Proteomes" id="UP000032946"/>
    </source>
</evidence>
<organism evidence="1 2">
    <name type="scientific">Limnospira indica PCC 8005</name>
    <dbReference type="NCBI Taxonomy" id="376219"/>
    <lineage>
        <taxon>Bacteria</taxon>
        <taxon>Bacillati</taxon>
        <taxon>Cyanobacteriota</taxon>
        <taxon>Cyanophyceae</taxon>
        <taxon>Oscillatoriophycideae</taxon>
        <taxon>Oscillatoriales</taxon>
        <taxon>Sirenicapillariaceae</taxon>
        <taxon>Limnospira</taxon>
    </lineage>
</organism>
<name>A0A9P1KKD0_9CYAN</name>
<dbReference type="EMBL" id="FO818640">
    <property type="protein sequence ID" value="CDM98004.1"/>
    <property type="molecule type" value="Genomic_DNA"/>
</dbReference>
<dbReference type="AlphaFoldDB" id="A0A9P1KKD0"/>
<evidence type="ECO:0000313" key="1">
    <source>
        <dbReference type="EMBL" id="CDM98004.1"/>
    </source>
</evidence>